<dbReference type="GO" id="GO:0003677">
    <property type="term" value="F:DNA binding"/>
    <property type="evidence" value="ECO:0007669"/>
    <property type="project" value="UniProtKB-KW"/>
</dbReference>
<feature type="compositionally biased region" description="Basic and acidic residues" evidence="1">
    <location>
        <begin position="35"/>
        <end position="44"/>
    </location>
</feature>
<dbReference type="OrthoDB" id="5153959at2759"/>
<dbReference type="AlphaFoldDB" id="A0A8H4JE94"/>
<reference evidence="2 3" key="1">
    <citation type="submission" date="2020-01" db="EMBL/GenBank/DDBJ databases">
        <title>Identification and distribution of gene clusters putatively required for synthesis of sphingolipid metabolism inhibitors in phylogenetically diverse species of the filamentous fungus Fusarium.</title>
        <authorList>
            <person name="Kim H.-S."/>
            <person name="Busman M."/>
            <person name="Brown D.W."/>
            <person name="Divon H."/>
            <person name="Uhlig S."/>
            <person name="Proctor R.H."/>
        </authorList>
    </citation>
    <scope>NUCLEOTIDE SEQUENCE [LARGE SCALE GENOMIC DNA]</scope>
    <source>
        <strain evidence="2 3">NRRL 13308</strain>
    </source>
</reference>
<feature type="compositionally biased region" description="Polar residues" evidence="1">
    <location>
        <begin position="68"/>
        <end position="91"/>
    </location>
</feature>
<organism evidence="2 3">
    <name type="scientific">Fusarium acutatum</name>
    <dbReference type="NCBI Taxonomy" id="78861"/>
    <lineage>
        <taxon>Eukaryota</taxon>
        <taxon>Fungi</taxon>
        <taxon>Dikarya</taxon>
        <taxon>Ascomycota</taxon>
        <taxon>Pezizomycotina</taxon>
        <taxon>Sordariomycetes</taxon>
        <taxon>Hypocreomycetidae</taxon>
        <taxon>Hypocreales</taxon>
        <taxon>Nectriaceae</taxon>
        <taxon>Fusarium</taxon>
        <taxon>Fusarium fujikuroi species complex</taxon>
    </lineage>
</organism>
<name>A0A8H4JE94_9HYPO</name>
<protein>
    <submittedName>
        <fullName evidence="2">Homeodomain-like protein</fullName>
    </submittedName>
</protein>
<evidence type="ECO:0000256" key="1">
    <source>
        <dbReference type="SAM" id="MobiDB-lite"/>
    </source>
</evidence>
<feature type="region of interest" description="Disordered" evidence="1">
    <location>
        <begin position="327"/>
        <end position="355"/>
    </location>
</feature>
<feature type="compositionally biased region" description="Low complexity" evidence="1">
    <location>
        <begin position="104"/>
        <end position="141"/>
    </location>
</feature>
<sequence length="414" mass="45010">MASLPRSSPSLSGTPSRPRADDATLGCETRSGISPRRDRADHSRSTASPAYNSRPVTPEAGSPAPTYPSRQPSWVSSQVDDATRSYGTRSKISPDIDESDRSHSTTSASSTRSGTPKAGSPTPTSPPDTSSGSGATTSPDAFRSRSPRKRRRNPRRTSQHPLRDIGASVNSDPDASNDSDSNDASVSARPQPETYDDEEFHPPYLSECGHWGSGGGDVTDENDDELGSPSPKRRKTCRSPSSPSRPRRSRVTSLHPDTSVAPARTSHSALKIPSPPPSHDSPQERPGKSASAKFEEWLLPDATLARVMLGDGRVTFKLQFSWDPQVDGRHADYPSSNRSQVPISRDSSRRKLATGSRLAFTSDEDKVLRELKEGGDDLTWPVIYERFYDAFPGRRSQGSLQVHYSTKLKRRGAC</sequence>
<feature type="region of interest" description="Disordered" evidence="1">
    <location>
        <begin position="1"/>
        <end position="291"/>
    </location>
</feature>
<gene>
    <name evidence="2" type="ORF">FACUT_11097</name>
</gene>
<feature type="compositionally biased region" description="Polar residues" evidence="1">
    <location>
        <begin position="1"/>
        <end position="15"/>
    </location>
</feature>
<proteinExistence type="predicted"/>
<feature type="compositionally biased region" description="Basic residues" evidence="1">
    <location>
        <begin position="145"/>
        <end position="158"/>
    </location>
</feature>
<feature type="compositionally biased region" description="Polar residues" evidence="1">
    <location>
        <begin position="45"/>
        <end position="55"/>
    </location>
</feature>
<dbReference type="EMBL" id="JAADJF010000363">
    <property type="protein sequence ID" value="KAF4421050.1"/>
    <property type="molecule type" value="Genomic_DNA"/>
</dbReference>
<accession>A0A8H4JE94</accession>
<keyword evidence="2" id="KW-0238">DNA-binding</keyword>
<comment type="caution">
    <text evidence="2">The sequence shown here is derived from an EMBL/GenBank/DDBJ whole genome shotgun (WGS) entry which is preliminary data.</text>
</comment>
<keyword evidence="2" id="KW-0371">Homeobox</keyword>
<evidence type="ECO:0000313" key="2">
    <source>
        <dbReference type="EMBL" id="KAF4421050.1"/>
    </source>
</evidence>
<dbReference type="Proteomes" id="UP000536711">
    <property type="component" value="Unassembled WGS sequence"/>
</dbReference>
<keyword evidence="3" id="KW-1185">Reference proteome</keyword>
<evidence type="ECO:0000313" key="3">
    <source>
        <dbReference type="Proteomes" id="UP000536711"/>
    </source>
</evidence>